<keyword evidence="2" id="KW-1185">Reference proteome</keyword>
<sequence>MNCLIYIIARTIQNGDKVRKTSVAMSTQQAVTQRNTGTVKARTIKNGDKVRKTSVAMSTQQADTQRNTGTVKARTIKNGDKVRKTSVAMSTQQADTQRNTGTVKARTIQNGDKVRKTSVAMSTQQAVTQRNTGTVKACTINNENKVRKTSVAMSTQQVNTQKNIGTIKEVSPNDVKVEFPQNDYCKGVIEEMKIVPNTHRGVGEHSISSEQISAGAHHPENAKGSELEVTFQRQLLPMPASTLDAISKDRAVAQPKMFDVAQLTIAAQFLSLKPSIRLTVLKADMKPLRTHLSTVSTPDCDENLILHKAAGILLTEVTSALISFLPYDKPKERMESIRHEDSYEKITSCDARSAETSDIAWVFLRLLSRQTVEFQIGNHLPTGDTQMIPFWTGYHRKTSVYCRSFSIVSYAPIVNSKPSDMATVYTTMKRVPHQSLIIRLVGFHTVACFIASIGKLWGDGGLPVLLVDSGVYAACTVEQMLSGKQFNRAVRALTLTYEAMMSL</sequence>
<evidence type="ECO:0000313" key="2">
    <source>
        <dbReference type="Proteomes" id="UP000507470"/>
    </source>
</evidence>
<dbReference type="EMBL" id="CACVKT020001043">
    <property type="protein sequence ID" value="CAC5364653.1"/>
    <property type="molecule type" value="Genomic_DNA"/>
</dbReference>
<accession>A0A6J8A9N4</accession>
<proteinExistence type="predicted"/>
<name>A0A6J8A9N4_MYTCO</name>
<evidence type="ECO:0000313" key="1">
    <source>
        <dbReference type="EMBL" id="CAC5364653.1"/>
    </source>
</evidence>
<organism evidence="1 2">
    <name type="scientific">Mytilus coruscus</name>
    <name type="common">Sea mussel</name>
    <dbReference type="NCBI Taxonomy" id="42192"/>
    <lineage>
        <taxon>Eukaryota</taxon>
        <taxon>Metazoa</taxon>
        <taxon>Spiralia</taxon>
        <taxon>Lophotrochozoa</taxon>
        <taxon>Mollusca</taxon>
        <taxon>Bivalvia</taxon>
        <taxon>Autobranchia</taxon>
        <taxon>Pteriomorphia</taxon>
        <taxon>Mytilida</taxon>
        <taxon>Mytiloidea</taxon>
        <taxon>Mytilidae</taxon>
        <taxon>Mytilinae</taxon>
        <taxon>Mytilus</taxon>
    </lineage>
</organism>
<dbReference type="AlphaFoldDB" id="A0A6J8A9N4"/>
<protein>
    <submittedName>
        <fullName evidence="1">Uncharacterized protein</fullName>
    </submittedName>
</protein>
<reference evidence="1 2" key="1">
    <citation type="submission" date="2020-06" db="EMBL/GenBank/DDBJ databases">
        <authorList>
            <person name="Li R."/>
            <person name="Bekaert M."/>
        </authorList>
    </citation>
    <scope>NUCLEOTIDE SEQUENCE [LARGE SCALE GENOMIC DNA]</scope>
    <source>
        <strain evidence="2">wild</strain>
    </source>
</reference>
<gene>
    <name evidence="1" type="ORF">MCOR_5629</name>
</gene>
<dbReference type="OrthoDB" id="6208028at2759"/>
<dbReference type="Proteomes" id="UP000507470">
    <property type="component" value="Unassembled WGS sequence"/>
</dbReference>